<dbReference type="Proteomes" id="UP000504635">
    <property type="component" value="Unplaced"/>
</dbReference>
<organism evidence="2 3">
    <name type="scientific">Sitophilus oryzae</name>
    <name type="common">Rice weevil</name>
    <name type="synonym">Curculio oryzae</name>
    <dbReference type="NCBI Taxonomy" id="7048"/>
    <lineage>
        <taxon>Eukaryota</taxon>
        <taxon>Metazoa</taxon>
        <taxon>Ecdysozoa</taxon>
        <taxon>Arthropoda</taxon>
        <taxon>Hexapoda</taxon>
        <taxon>Insecta</taxon>
        <taxon>Pterygota</taxon>
        <taxon>Neoptera</taxon>
        <taxon>Endopterygota</taxon>
        <taxon>Coleoptera</taxon>
        <taxon>Polyphaga</taxon>
        <taxon>Cucujiformia</taxon>
        <taxon>Curculionidae</taxon>
        <taxon>Dryophthorinae</taxon>
        <taxon>Sitophilus</taxon>
    </lineage>
</organism>
<evidence type="ECO:0000256" key="1">
    <source>
        <dbReference type="SAM" id="MobiDB-lite"/>
    </source>
</evidence>
<feature type="region of interest" description="Disordered" evidence="1">
    <location>
        <begin position="225"/>
        <end position="245"/>
    </location>
</feature>
<dbReference type="GeneID" id="115886201"/>
<feature type="region of interest" description="Disordered" evidence="1">
    <location>
        <begin position="377"/>
        <end position="404"/>
    </location>
</feature>
<sequence>MSLSVDIPEINITSENEDNEEHSSLHLAEQLTDLEDLYEDKEDESTVISPIKRKSNLKIRLPNYGPATDTENFETSSDENDTEPIIHNEPLSLQYVDFEIPLTEECYQKPIKNVKGKKKLKTQFSTKQRNFYQFVSQNKCGEDTDSETYETEHEVIDKVPDSELNLGLYQCRDFTHDNIDNCNESLSYFDDNRISNSISLPLINLTLTDQELFTDTEDIGSEFDSNKQVKKYKKSRHRHRPTPDMGLTDVENIYFSDDSRSPKKKIQRVNRKYKRAKNQTGYQLLESDNEDTDFIPFPICKRVTRKNKLALKLPSNDVMDLTDEENFQSDVEFDESEAKVVDEKALDERLRELATCYSHVKEAANKLKMKSKFRPPIKDSVANKSDSGDTDEDKFQVESSDECEEKYTRDEMSFKIKFSVLNSNLGLESIRAKEEYPPTDYENIDSSSDGGIRHIPYALVQKDMTDEEDFSDDNSITDYYPSEVELPPPVRNLVLVQENDSLVPTIKILPLESDYIHEEKLENIEAITDEENLSDFENSTNLNIIDEWNRAPTPELPILEGGSVNVLESINSATTKLSIKESCTDTEELILERRQRRKRAPKFKYLHEKCMNSKKLLTVAPYSEPPLTDTEEVYLSDGNKIKQKFTNVNRLHVAQSNDGTLTDTEHIDLSDDQDILSQNIKEIKDEVVISNISDSESVSGGEDNFDL</sequence>
<dbReference type="OrthoDB" id="6782653at2759"/>
<accession>A0A6J2YCT9</accession>
<keyword evidence="2" id="KW-1185">Reference proteome</keyword>
<feature type="region of interest" description="Disordered" evidence="1">
    <location>
        <begin position="1"/>
        <end position="25"/>
    </location>
</feature>
<dbReference type="RefSeq" id="XP_030761151.1">
    <property type="nucleotide sequence ID" value="XM_030905291.1"/>
</dbReference>
<protein>
    <submittedName>
        <fullName evidence="3">Uncharacterized protein LOC115886201</fullName>
    </submittedName>
</protein>
<dbReference type="AlphaFoldDB" id="A0A6J2YCT9"/>
<dbReference type="KEGG" id="soy:115886201"/>
<gene>
    <name evidence="3" type="primary">LOC115886201</name>
</gene>
<feature type="compositionally biased region" description="Basic residues" evidence="1">
    <location>
        <begin position="228"/>
        <end position="240"/>
    </location>
</feature>
<name>A0A6J2YCT9_SITOR</name>
<evidence type="ECO:0000313" key="2">
    <source>
        <dbReference type="Proteomes" id="UP000504635"/>
    </source>
</evidence>
<dbReference type="InParanoid" id="A0A6J2YCT9"/>
<reference evidence="3" key="1">
    <citation type="submission" date="2025-08" db="UniProtKB">
        <authorList>
            <consortium name="RefSeq"/>
        </authorList>
    </citation>
    <scope>IDENTIFICATION</scope>
    <source>
        <tissue evidence="3">Gonads</tissue>
    </source>
</reference>
<evidence type="ECO:0000313" key="3">
    <source>
        <dbReference type="RefSeq" id="XP_030761151.1"/>
    </source>
</evidence>
<proteinExistence type="predicted"/>
<feature type="region of interest" description="Disordered" evidence="1">
    <location>
        <begin position="62"/>
        <end position="84"/>
    </location>
</feature>